<protein>
    <submittedName>
        <fullName evidence="2">H-type lectin domain containing protein</fullName>
    </submittedName>
</protein>
<dbReference type="GO" id="GO:0030246">
    <property type="term" value="F:carbohydrate binding"/>
    <property type="evidence" value="ECO:0007669"/>
    <property type="project" value="UniProtKB-KW"/>
</dbReference>
<accession>A0A1Y1IID5</accession>
<dbReference type="EMBL" id="DF237591">
    <property type="protein sequence ID" value="GAQ90463.1"/>
    <property type="molecule type" value="Genomic_DNA"/>
</dbReference>
<dbReference type="Gene3D" id="2.60.40.2080">
    <property type="match status" value="1"/>
</dbReference>
<keyword evidence="3" id="KW-1185">Reference proteome</keyword>
<sequence>MGHPAGRLCVPGGHPRGLGIGCPAPVAAGTLGGANWVSQAARGPPQAHRPFHTSTTVLFRFFLFPSFSKQVLPAQGTSSCFGRLKVNMSLQASQAANGVQQVASIALQQTPPVNYGLHLEEGTVGAGFMGVYPPSTPEKYRFFQDNVTFKTPFTKPPIVHIALSNLELTVFRVEEGLSVYVFPENVTTTGFTATFRALETTSAYGTQARWLAIGSSN</sequence>
<evidence type="ECO:0000259" key="1">
    <source>
        <dbReference type="Pfam" id="PF09458"/>
    </source>
</evidence>
<dbReference type="InterPro" id="IPR019019">
    <property type="entry name" value="H-type_lectin_domain"/>
</dbReference>
<dbReference type="InterPro" id="IPR037221">
    <property type="entry name" value="H-type_lectin_dom_sf"/>
</dbReference>
<keyword evidence="2" id="KW-0430">Lectin</keyword>
<feature type="domain" description="H-type lectin" evidence="1">
    <location>
        <begin position="146"/>
        <end position="213"/>
    </location>
</feature>
<evidence type="ECO:0000313" key="2">
    <source>
        <dbReference type="EMBL" id="GAQ90463.1"/>
    </source>
</evidence>
<dbReference type="AlphaFoldDB" id="A0A1Y1IID5"/>
<organism evidence="2 3">
    <name type="scientific">Klebsormidium nitens</name>
    <name type="common">Green alga</name>
    <name type="synonym">Ulothrix nitens</name>
    <dbReference type="NCBI Taxonomy" id="105231"/>
    <lineage>
        <taxon>Eukaryota</taxon>
        <taxon>Viridiplantae</taxon>
        <taxon>Streptophyta</taxon>
        <taxon>Klebsormidiophyceae</taxon>
        <taxon>Klebsormidiales</taxon>
        <taxon>Klebsormidiaceae</taxon>
        <taxon>Klebsormidium</taxon>
    </lineage>
</organism>
<dbReference type="GO" id="GO:0007155">
    <property type="term" value="P:cell adhesion"/>
    <property type="evidence" value="ECO:0007669"/>
    <property type="project" value="InterPro"/>
</dbReference>
<reference evidence="2 3" key="1">
    <citation type="journal article" date="2014" name="Nat. Commun.">
        <title>Klebsormidium flaccidum genome reveals primary factors for plant terrestrial adaptation.</title>
        <authorList>
            <person name="Hori K."/>
            <person name="Maruyama F."/>
            <person name="Fujisawa T."/>
            <person name="Togashi T."/>
            <person name="Yamamoto N."/>
            <person name="Seo M."/>
            <person name="Sato S."/>
            <person name="Yamada T."/>
            <person name="Mori H."/>
            <person name="Tajima N."/>
            <person name="Moriyama T."/>
            <person name="Ikeuchi M."/>
            <person name="Watanabe M."/>
            <person name="Wada H."/>
            <person name="Kobayashi K."/>
            <person name="Saito M."/>
            <person name="Masuda T."/>
            <person name="Sasaki-Sekimoto Y."/>
            <person name="Mashiguchi K."/>
            <person name="Awai K."/>
            <person name="Shimojima M."/>
            <person name="Masuda S."/>
            <person name="Iwai M."/>
            <person name="Nobusawa T."/>
            <person name="Narise T."/>
            <person name="Kondo S."/>
            <person name="Saito H."/>
            <person name="Sato R."/>
            <person name="Murakawa M."/>
            <person name="Ihara Y."/>
            <person name="Oshima-Yamada Y."/>
            <person name="Ohtaka K."/>
            <person name="Satoh M."/>
            <person name="Sonobe K."/>
            <person name="Ishii M."/>
            <person name="Ohtani R."/>
            <person name="Kanamori-Sato M."/>
            <person name="Honoki R."/>
            <person name="Miyazaki D."/>
            <person name="Mochizuki H."/>
            <person name="Umetsu J."/>
            <person name="Higashi K."/>
            <person name="Shibata D."/>
            <person name="Kamiya Y."/>
            <person name="Sato N."/>
            <person name="Nakamura Y."/>
            <person name="Tabata S."/>
            <person name="Ida S."/>
            <person name="Kurokawa K."/>
            <person name="Ohta H."/>
        </authorList>
    </citation>
    <scope>NUCLEOTIDE SEQUENCE [LARGE SCALE GENOMIC DNA]</scope>
    <source>
        <strain evidence="2 3">NIES-2285</strain>
    </source>
</reference>
<dbReference type="Proteomes" id="UP000054558">
    <property type="component" value="Unassembled WGS sequence"/>
</dbReference>
<dbReference type="SUPFAM" id="SSF141086">
    <property type="entry name" value="Agglutinin HPA-like"/>
    <property type="match status" value="1"/>
</dbReference>
<name>A0A1Y1IID5_KLENI</name>
<dbReference type="Pfam" id="PF09458">
    <property type="entry name" value="H_lectin"/>
    <property type="match status" value="1"/>
</dbReference>
<proteinExistence type="predicted"/>
<evidence type="ECO:0000313" key="3">
    <source>
        <dbReference type="Proteomes" id="UP000054558"/>
    </source>
</evidence>
<gene>
    <name evidence="2" type="ORF">KFL_006420090</name>
</gene>